<protein>
    <submittedName>
        <fullName evidence="1">Uncharacterized protein</fullName>
    </submittedName>
</protein>
<evidence type="ECO:0000313" key="1">
    <source>
        <dbReference type="EMBL" id="KAH8001993.1"/>
    </source>
</evidence>
<proteinExistence type="predicted"/>
<accession>A0ACB8F9S3</accession>
<dbReference type="EMBL" id="CM037621">
    <property type="protein sequence ID" value="KAH8001993.1"/>
    <property type="molecule type" value="Genomic_DNA"/>
</dbReference>
<evidence type="ECO:0000313" key="2">
    <source>
        <dbReference type="Proteomes" id="UP000827872"/>
    </source>
</evidence>
<name>A0ACB8F9S3_9SAUR</name>
<dbReference type="Proteomes" id="UP000827872">
    <property type="component" value="Linkage Group LG08"/>
</dbReference>
<sequence>MAMATGAVFSPRERESFLGSRSAAEKHVPGALRLESSLPPMSSGWAESEEREIVADRRGRRRSASRSHSLPLMPGAKAATSADLNCSGRREAPRESHCRCIIVAFWNRPRRKRRSARLPSGWPRGPQPLPAPPLQRQRNPLSRTARTPPLVRQMKGIAGFKPRF</sequence>
<comment type="caution">
    <text evidence="1">The sequence shown here is derived from an EMBL/GenBank/DDBJ whole genome shotgun (WGS) entry which is preliminary data.</text>
</comment>
<gene>
    <name evidence="1" type="ORF">K3G42_019575</name>
</gene>
<keyword evidence="2" id="KW-1185">Reference proteome</keyword>
<organism evidence="1 2">
    <name type="scientific">Sphaerodactylus townsendi</name>
    <dbReference type="NCBI Taxonomy" id="933632"/>
    <lineage>
        <taxon>Eukaryota</taxon>
        <taxon>Metazoa</taxon>
        <taxon>Chordata</taxon>
        <taxon>Craniata</taxon>
        <taxon>Vertebrata</taxon>
        <taxon>Euteleostomi</taxon>
        <taxon>Lepidosauria</taxon>
        <taxon>Squamata</taxon>
        <taxon>Bifurcata</taxon>
        <taxon>Gekkota</taxon>
        <taxon>Sphaerodactylidae</taxon>
        <taxon>Sphaerodactylus</taxon>
    </lineage>
</organism>
<reference evidence="1" key="1">
    <citation type="submission" date="2021-08" db="EMBL/GenBank/DDBJ databases">
        <title>The first chromosome-level gecko genome reveals the dynamic sex chromosomes of Neotropical dwarf geckos (Sphaerodactylidae: Sphaerodactylus).</title>
        <authorList>
            <person name="Pinto B.J."/>
            <person name="Keating S.E."/>
            <person name="Gamble T."/>
        </authorList>
    </citation>
    <scope>NUCLEOTIDE SEQUENCE</scope>
    <source>
        <strain evidence="1">TG3544</strain>
    </source>
</reference>